<sequence>MKHCPKCCFYIFIAPFSDLNHEYVAIEYSYALLVSFKAWQSHNDKITDEELAKELKIASVNLCTKG</sequence>
<protein>
    <submittedName>
        <fullName evidence="1">Uncharacterized protein</fullName>
    </submittedName>
</protein>
<dbReference type="Proteomes" id="UP001199044">
    <property type="component" value="Unassembled WGS sequence"/>
</dbReference>
<proteinExistence type="predicted"/>
<evidence type="ECO:0000313" key="1">
    <source>
        <dbReference type="EMBL" id="MCA2015805.1"/>
    </source>
</evidence>
<reference evidence="2" key="1">
    <citation type="submission" date="2023-07" db="EMBL/GenBank/DDBJ databases">
        <title>Molecular identification of indigenous halophilic bacteria isolated from red sea cost, biodegradation of synthetic dyes and assessment of degraded metabolite toxicity.</title>
        <authorList>
            <person name="Chaieb K."/>
            <person name="Altayb H.N."/>
        </authorList>
    </citation>
    <scope>NUCLEOTIDE SEQUENCE [LARGE SCALE GENOMIC DNA]</scope>
    <source>
        <strain evidence="2">K20</strain>
    </source>
</reference>
<organism evidence="1 2">
    <name type="scientific">Vibrio tritonius</name>
    <dbReference type="NCBI Taxonomy" id="1435069"/>
    <lineage>
        <taxon>Bacteria</taxon>
        <taxon>Pseudomonadati</taxon>
        <taxon>Pseudomonadota</taxon>
        <taxon>Gammaproteobacteria</taxon>
        <taxon>Vibrionales</taxon>
        <taxon>Vibrionaceae</taxon>
        <taxon>Vibrio</taxon>
    </lineage>
</organism>
<accession>A0ABS7YJE9</accession>
<keyword evidence="2" id="KW-1185">Reference proteome</keyword>
<comment type="caution">
    <text evidence="1">The sequence shown here is derived from an EMBL/GenBank/DDBJ whole genome shotgun (WGS) entry which is preliminary data.</text>
</comment>
<name>A0ABS7YJE9_9VIBR</name>
<dbReference type="RefSeq" id="WP_225250038.1">
    <property type="nucleotide sequence ID" value="NZ_JAIWIU010000041.1"/>
</dbReference>
<gene>
    <name evidence="1" type="ORF">LDJ79_06760</name>
</gene>
<evidence type="ECO:0000313" key="2">
    <source>
        <dbReference type="Proteomes" id="UP001199044"/>
    </source>
</evidence>
<dbReference type="EMBL" id="JAIWIU010000041">
    <property type="protein sequence ID" value="MCA2015805.1"/>
    <property type="molecule type" value="Genomic_DNA"/>
</dbReference>